<dbReference type="PROSITE" id="PS50977">
    <property type="entry name" value="HTH_TETR_2"/>
    <property type="match status" value="1"/>
</dbReference>
<evidence type="ECO:0000259" key="4">
    <source>
        <dbReference type="PROSITE" id="PS50977"/>
    </source>
</evidence>
<dbReference type="Pfam" id="PF00440">
    <property type="entry name" value="TetR_N"/>
    <property type="match status" value="1"/>
</dbReference>
<dbReference type="InterPro" id="IPR001647">
    <property type="entry name" value="HTH_TetR"/>
</dbReference>
<evidence type="ECO:0000256" key="1">
    <source>
        <dbReference type="ARBA" id="ARBA00023125"/>
    </source>
</evidence>
<evidence type="ECO:0000313" key="5">
    <source>
        <dbReference type="EMBL" id="AVZ71074.1"/>
    </source>
</evidence>
<dbReference type="AlphaFoldDB" id="A0A2R4SW48"/>
<feature type="domain" description="HTH tetR-type" evidence="4">
    <location>
        <begin position="10"/>
        <end position="70"/>
    </location>
</feature>
<dbReference type="PANTHER" id="PTHR43479">
    <property type="entry name" value="ACREF/ENVCD OPERON REPRESSOR-RELATED"/>
    <property type="match status" value="1"/>
</dbReference>
<dbReference type="GeneID" id="55653906"/>
<name>A0A2R4SW48_9ACTN</name>
<evidence type="ECO:0000256" key="3">
    <source>
        <dbReference type="SAM" id="Phobius"/>
    </source>
</evidence>
<organism evidence="5 6">
    <name type="scientific">Streptomyces lunaelactis</name>
    <dbReference type="NCBI Taxonomy" id="1535768"/>
    <lineage>
        <taxon>Bacteria</taxon>
        <taxon>Bacillati</taxon>
        <taxon>Actinomycetota</taxon>
        <taxon>Actinomycetes</taxon>
        <taxon>Kitasatosporales</taxon>
        <taxon>Streptomycetaceae</taxon>
        <taxon>Streptomyces</taxon>
    </lineage>
</organism>
<keyword evidence="1 2" id="KW-0238">DNA-binding</keyword>
<feature type="DNA-binding region" description="H-T-H motif" evidence="2">
    <location>
        <begin position="33"/>
        <end position="52"/>
    </location>
</feature>
<feature type="transmembrane region" description="Helical" evidence="3">
    <location>
        <begin position="142"/>
        <end position="163"/>
    </location>
</feature>
<dbReference type="PROSITE" id="PS01081">
    <property type="entry name" value="HTH_TETR_1"/>
    <property type="match status" value="1"/>
</dbReference>
<dbReference type="OrthoDB" id="3193022at2"/>
<evidence type="ECO:0000313" key="6">
    <source>
        <dbReference type="Proteomes" id="UP000244201"/>
    </source>
</evidence>
<dbReference type="GO" id="GO:0003677">
    <property type="term" value="F:DNA binding"/>
    <property type="evidence" value="ECO:0007669"/>
    <property type="project" value="UniProtKB-UniRule"/>
</dbReference>
<dbReference type="RefSeq" id="WP_108146770.1">
    <property type="nucleotide sequence ID" value="NZ_CP026304.1"/>
</dbReference>
<dbReference type="SUPFAM" id="SSF46689">
    <property type="entry name" value="Homeodomain-like"/>
    <property type="match status" value="1"/>
</dbReference>
<dbReference type="InterPro" id="IPR039532">
    <property type="entry name" value="TetR_C_Firmicutes"/>
</dbReference>
<evidence type="ECO:0000256" key="2">
    <source>
        <dbReference type="PROSITE-ProRule" id="PRU00335"/>
    </source>
</evidence>
<dbReference type="InterPro" id="IPR009057">
    <property type="entry name" value="Homeodomain-like_sf"/>
</dbReference>
<dbReference type="PRINTS" id="PR00455">
    <property type="entry name" value="HTHTETR"/>
</dbReference>
<dbReference type="Gene3D" id="1.10.357.10">
    <property type="entry name" value="Tetracycline Repressor, domain 2"/>
    <property type="match status" value="1"/>
</dbReference>
<dbReference type="EMBL" id="CP026304">
    <property type="protein sequence ID" value="AVZ71074.1"/>
    <property type="molecule type" value="Genomic_DNA"/>
</dbReference>
<proteinExistence type="predicted"/>
<keyword evidence="3" id="KW-0812">Transmembrane</keyword>
<keyword evidence="3" id="KW-0472">Membrane</keyword>
<reference evidence="5 6" key="1">
    <citation type="submission" date="2018-01" db="EMBL/GenBank/DDBJ databases">
        <title>Complete genome sequence of Streptomyces lunaelactis MM109T, a Ferroverdin A producer isolated from cave moonmilk deposits.</title>
        <authorList>
            <person name="Naome A."/>
            <person name="Martinet L."/>
            <person name="Maciejewska M."/>
            <person name="Anderssen S."/>
            <person name="Adam D."/>
            <person name="Tenconi E."/>
            <person name="Deflandre B."/>
            <person name="Arguelles-Arias A."/>
            <person name="Calusinska M."/>
            <person name="Copieters W."/>
            <person name="Karim L."/>
            <person name="Hanikenne M."/>
            <person name="Baurain D."/>
            <person name="van Wezel G."/>
            <person name="Smargiasso N."/>
            <person name="de Pauw E."/>
            <person name="Delfosse P."/>
            <person name="Rigali S."/>
        </authorList>
    </citation>
    <scope>NUCLEOTIDE SEQUENCE [LARGE SCALE GENOMIC DNA]</scope>
    <source>
        <strain evidence="5 6">MM109</strain>
    </source>
</reference>
<dbReference type="InterPro" id="IPR023772">
    <property type="entry name" value="DNA-bd_HTH_TetR-type_CS"/>
</dbReference>
<accession>A0A2R4SW48</accession>
<dbReference type="PANTHER" id="PTHR43479:SF7">
    <property type="entry name" value="TETR-FAMILY TRANSCRIPTIONAL REGULATOR"/>
    <property type="match status" value="1"/>
</dbReference>
<dbReference type="InterPro" id="IPR050624">
    <property type="entry name" value="HTH-type_Tx_Regulator"/>
</dbReference>
<protein>
    <submittedName>
        <fullName evidence="5">TetR/AcrR family transcriptional regulator</fullName>
    </submittedName>
</protein>
<sequence>MATGPDRRVRKTRQALHFALVQLMMEKGYESVTVRDIIERADVGRTTFYAHFTDKEDLLRHGVETLQDELREAGTARPAGTGRFFAFSLPLLEHAYDNRHLSPLLVGRRGGPLLRRWFDEMVADLAREELSRRLPARHPTRVPLATVVPFVAGGFASLLTWWIDDGLQYRPTELDEMFHAVAVPGVRDALNL</sequence>
<dbReference type="Proteomes" id="UP000244201">
    <property type="component" value="Chromosome"/>
</dbReference>
<keyword evidence="3" id="KW-1133">Transmembrane helix</keyword>
<dbReference type="Pfam" id="PF14278">
    <property type="entry name" value="TetR_C_8"/>
    <property type="match status" value="1"/>
</dbReference>
<dbReference type="KEGG" id="slk:SLUN_01205"/>
<keyword evidence="6" id="KW-1185">Reference proteome</keyword>
<gene>
    <name evidence="5" type="ORF">SLUN_01205</name>
</gene>